<evidence type="ECO:0000313" key="2">
    <source>
        <dbReference type="Proteomes" id="UP000229897"/>
    </source>
</evidence>
<dbReference type="GO" id="GO:0006974">
    <property type="term" value="P:DNA damage response"/>
    <property type="evidence" value="ECO:0007669"/>
    <property type="project" value="TreeGrafter"/>
</dbReference>
<dbReference type="PANTHER" id="PTHR38785:SF1">
    <property type="entry name" value="HOMOLOG OF VIRK"/>
    <property type="match status" value="1"/>
</dbReference>
<name>A0A2D2DPS9_9BURK</name>
<dbReference type="OrthoDB" id="1238765at2"/>
<protein>
    <recommendedName>
        <fullName evidence="3">DUF535 domain-containing protein</fullName>
    </recommendedName>
</protein>
<dbReference type="KEGG" id="mass:CR152_22525"/>
<reference evidence="1" key="1">
    <citation type="submission" date="2017-10" db="EMBL/GenBank/DDBJ databases">
        <title>Massilia psychrophilum sp. nov., a novel purple-pigmented bacterium isolated from Tianshan glacier, Xinjiang Municipality, China.</title>
        <authorList>
            <person name="Wang H."/>
        </authorList>
    </citation>
    <scope>NUCLEOTIDE SEQUENCE [LARGE SCALE GENOMIC DNA]</scope>
    <source>
        <strain evidence="1">B2</strain>
    </source>
</reference>
<accession>A0A2D2DPS9</accession>
<dbReference type="Pfam" id="PF04393">
    <property type="entry name" value="DUF535"/>
    <property type="match status" value="1"/>
</dbReference>
<dbReference type="RefSeq" id="WP_099878717.1">
    <property type="nucleotide sequence ID" value="NZ_CP024608.1"/>
</dbReference>
<sequence length="315" mass="34697">MNFQEGPFAGGLETFFLTPSITLRSGVPAGLPTSQYWRERLKLHARALLHRRVTGQWLRVLNAHPLFCDLVRDSPKLLYKIYRPYMSNVLCAEARLRVLAIHYGFVFSRGLGPMIVAAARAGVPLGSVEGKTGTMYELQLRAVSTMEREGELVLQLCESGTPVFSLAFTFAEEAGAAIVCIGCIQGPKGGDGLESIRTATRELHGVRPKHLLVTLVRQLGYAFGCGRVRLVGNANRVVHGAIRRGKVLADYDQMWNELGAERRADGDYGLACEPVQEPDMEQIQSKKRSEARKRHAVVVELADALVASLVFPVRA</sequence>
<dbReference type="PANTHER" id="PTHR38785">
    <property type="entry name" value="HOMOLOG OF VIRK"/>
    <property type="match status" value="1"/>
</dbReference>
<dbReference type="AlphaFoldDB" id="A0A2D2DPS9"/>
<keyword evidence="2" id="KW-1185">Reference proteome</keyword>
<dbReference type="EMBL" id="CP024608">
    <property type="protein sequence ID" value="ATQ76976.1"/>
    <property type="molecule type" value="Genomic_DNA"/>
</dbReference>
<dbReference type="InterPro" id="IPR007488">
    <property type="entry name" value="DUF535"/>
</dbReference>
<evidence type="ECO:0000313" key="1">
    <source>
        <dbReference type="EMBL" id="ATQ76976.1"/>
    </source>
</evidence>
<gene>
    <name evidence="1" type="ORF">CR152_22525</name>
</gene>
<dbReference type="Proteomes" id="UP000229897">
    <property type="component" value="Chromosome"/>
</dbReference>
<organism evidence="1 2">
    <name type="scientific">Massilia violaceinigra</name>
    <dbReference type="NCBI Taxonomy" id="2045208"/>
    <lineage>
        <taxon>Bacteria</taxon>
        <taxon>Pseudomonadati</taxon>
        <taxon>Pseudomonadota</taxon>
        <taxon>Betaproteobacteria</taxon>
        <taxon>Burkholderiales</taxon>
        <taxon>Oxalobacteraceae</taxon>
        <taxon>Telluria group</taxon>
        <taxon>Massilia</taxon>
    </lineage>
</organism>
<evidence type="ECO:0008006" key="3">
    <source>
        <dbReference type="Google" id="ProtNLM"/>
    </source>
</evidence>
<proteinExistence type="predicted"/>